<dbReference type="EMBL" id="SMGG01000003">
    <property type="protein sequence ID" value="TCK62551.1"/>
    <property type="molecule type" value="Genomic_DNA"/>
</dbReference>
<evidence type="ECO:0000313" key="5">
    <source>
        <dbReference type="Proteomes" id="UP000294614"/>
    </source>
</evidence>
<feature type="domain" description="HTH tetR-type" evidence="3">
    <location>
        <begin position="13"/>
        <end position="71"/>
    </location>
</feature>
<reference evidence="4 5" key="1">
    <citation type="submission" date="2019-03" db="EMBL/GenBank/DDBJ databases">
        <title>Genomic Encyclopedia of Type Strains, Phase IV (KMG-IV): sequencing the most valuable type-strain genomes for metagenomic binning, comparative biology and taxonomic classification.</title>
        <authorList>
            <person name="Goeker M."/>
        </authorList>
    </citation>
    <scope>NUCLEOTIDE SEQUENCE [LARGE SCALE GENOMIC DNA]</scope>
    <source>
        <strain evidence="4 5">DSM 24984</strain>
    </source>
</reference>
<accession>A0A4V2PSG6</accession>
<dbReference type="Pfam" id="PF00440">
    <property type="entry name" value="TetR_N"/>
    <property type="match status" value="1"/>
</dbReference>
<dbReference type="OrthoDB" id="9809994at2"/>
<dbReference type="PROSITE" id="PS50977">
    <property type="entry name" value="HTH_TETR_2"/>
    <property type="match status" value="1"/>
</dbReference>
<dbReference type="PANTHER" id="PTHR43479:SF11">
    <property type="entry name" value="ACREF_ENVCD OPERON REPRESSOR-RELATED"/>
    <property type="match status" value="1"/>
</dbReference>
<dbReference type="Gene3D" id="1.10.357.10">
    <property type="entry name" value="Tetracycline Repressor, domain 2"/>
    <property type="match status" value="1"/>
</dbReference>
<dbReference type="PANTHER" id="PTHR43479">
    <property type="entry name" value="ACREF/ENVCD OPERON REPRESSOR-RELATED"/>
    <property type="match status" value="1"/>
</dbReference>
<name>A0A4V2PSG6_9BACT</name>
<keyword evidence="1 2" id="KW-0238">DNA-binding</keyword>
<gene>
    <name evidence="4" type="ORF">C8D98_1080</name>
</gene>
<dbReference type="InterPro" id="IPR036271">
    <property type="entry name" value="Tet_transcr_reg_TetR-rel_C_sf"/>
</dbReference>
<dbReference type="RefSeq" id="WP_132872690.1">
    <property type="nucleotide sequence ID" value="NZ_JAJUHT010000004.1"/>
</dbReference>
<dbReference type="SUPFAM" id="SSF46689">
    <property type="entry name" value="Homeodomain-like"/>
    <property type="match status" value="1"/>
</dbReference>
<dbReference type="SUPFAM" id="SSF48498">
    <property type="entry name" value="Tetracyclin repressor-like, C-terminal domain"/>
    <property type="match status" value="1"/>
</dbReference>
<dbReference type="Gene3D" id="1.10.10.60">
    <property type="entry name" value="Homeodomain-like"/>
    <property type="match status" value="1"/>
</dbReference>
<evidence type="ECO:0000313" key="4">
    <source>
        <dbReference type="EMBL" id="TCK62551.1"/>
    </source>
</evidence>
<protein>
    <submittedName>
        <fullName evidence="4">TetR family transcriptional regulator</fullName>
    </submittedName>
</protein>
<evidence type="ECO:0000256" key="1">
    <source>
        <dbReference type="ARBA" id="ARBA00023125"/>
    </source>
</evidence>
<evidence type="ECO:0000256" key="2">
    <source>
        <dbReference type="PROSITE-ProRule" id="PRU00335"/>
    </source>
</evidence>
<sequence>MSLFCKKKQITEELMKQEIVNTVLSMINSDTSITMEEVAKRSGVAKGTLYNYFANKEELFHYVHETFLCPLRDEKSRIFSEDKDPMEVLCDFTDYTFRSYETVSRYFYFMQKYRTVEEDTKETRELVIKPLAATIRRGIEKGQIINVNPLILAETIWGTIIGTFRSIEHADAGRPDMESMKQDVIRLLKRLLIIDK</sequence>
<dbReference type="AlphaFoldDB" id="A0A4V2PSG6"/>
<organism evidence="4 5">
    <name type="scientific">Seleniivibrio woodruffii</name>
    <dbReference type="NCBI Taxonomy" id="1078050"/>
    <lineage>
        <taxon>Bacteria</taxon>
        <taxon>Pseudomonadati</taxon>
        <taxon>Deferribacterota</taxon>
        <taxon>Deferribacteres</taxon>
        <taxon>Deferribacterales</taxon>
        <taxon>Geovibrionaceae</taxon>
        <taxon>Seleniivibrio</taxon>
    </lineage>
</organism>
<keyword evidence="5" id="KW-1185">Reference proteome</keyword>
<dbReference type="InterPro" id="IPR009057">
    <property type="entry name" value="Homeodomain-like_sf"/>
</dbReference>
<feature type="DNA-binding region" description="H-T-H motif" evidence="2">
    <location>
        <begin position="34"/>
        <end position="53"/>
    </location>
</feature>
<dbReference type="Proteomes" id="UP000294614">
    <property type="component" value="Unassembled WGS sequence"/>
</dbReference>
<dbReference type="InterPro" id="IPR050624">
    <property type="entry name" value="HTH-type_Tx_Regulator"/>
</dbReference>
<proteinExistence type="predicted"/>
<comment type="caution">
    <text evidence="4">The sequence shown here is derived from an EMBL/GenBank/DDBJ whole genome shotgun (WGS) entry which is preliminary data.</text>
</comment>
<dbReference type="GO" id="GO:0003677">
    <property type="term" value="F:DNA binding"/>
    <property type="evidence" value="ECO:0007669"/>
    <property type="project" value="UniProtKB-UniRule"/>
</dbReference>
<dbReference type="InterPro" id="IPR001647">
    <property type="entry name" value="HTH_TetR"/>
</dbReference>
<evidence type="ECO:0000259" key="3">
    <source>
        <dbReference type="PROSITE" id="PS50977"/>
    </source>
</evidence>